<dbReference type="EMBL" id="BK032514">
    <property type="protein sequence ID" value="DAF45415.1"/>
    <property type="molecule type" value="Genomic_DNA"/>
</dbReference>
<protein>
    <submittedName>
        <fullName evidence="1">Uncharacterized protein</fullName>
    </submittedName>
</protein>
<sequence length="255" mass="30290">MDIYEYVHWIGNTMFPAYEIEEDGKEYQVDTACTQDFIIADERGLDLSKFPFTKEQFLENKPVVRSLEALGIDIEKFWMALLFVYNLTQNQTEHVMLFPASSFEQFQNFARYLHSHPDAQIRIWQGREHGVTIDSQEAIRMLAVLLAENSAKLFDSLSNNVYFKMGDFSVKLKNCYKITFVVKCLFPFLEHFKEEDKRSSNPNKISYNLMLLISRIIYMFGYTDNKKFLDSDENIKGIWQRYKDEEWRVLGRNFY</sequence>
<accession>A0A8S5S3Z1</accession>
<reference evidence="1" key="1">
    <citation type="journal article" date="2021" name="Proc. Natl. Acad. Sci. U.S.A.">
        <title>A Catalog of Tens of Thousands of Viruses from Human Metagenomes Reveals Hidden Associations with Chronic Diseases.</title>
        <authorList>
            <person name="Tisza M.J."/>
            <person name="Buck C.B."/>
        </authorList>
    </citation>
    <scope>NUCLEOTIDE SEQUENCE</scope>
    <source>
        <strain evidence="1">CtBLh2</strain>
    </source>
</reference>
<organism evidence="1">
    <name type="scientific">Siphoviridae sp. ctBLh2</name>
    <dbReference type="NCBI Taxonomy" id="2827803"/>
    <lineage>
        <taxon>Viruses</taxon>
        <taxon>Duplodnaviria</taxon>
        <taxon>Heunggongvirae</taxon>
        <taxon>Uroviricota</taxon>
        <taxon>Caudoviricetes</taxon>
    </lineage>
</organism>
<proteinExistence type="predicted"/>
<evidence type="ECO:0000313" key="1">
    <source>
        <dbReference type="EMBL" id="DAF45415.1"/>
    </source>
</evidence>
<name>A0A8S5S3Z1_9CAUD</name>